<dbReference type="InterPro" id="IPR010997">
    <property type="entry name" value="HRDC-like_sf"/>
</dbReference>
<dbReference type="SMART" id="SM00657">
    <property type="entry name" value="RPOL4c"/>
    <property type="match status" value="1"/>
</dbReference>
<feature type="domain" description="RNA polymerase Rpb4/RPC9 core" evidence="4">
    <location>
        <begin position="27"/>
        <end position="144"/>
    </location>
</feature>
<dbReference type="GO" id="GO:0000166">
    <property type="term" value="F:nucleotide binding"/>
    <property type="evidence" value="ECO:0007669"/>
    <property type="project" value="InterPro"/>
</dbReference>
<dbReference type="InterPro" id="IPR005574">
    <property type="entry name" value="Rpb4/RPC9"/>
</dbReference>
<dbReference type="GO" id="GO:0006352">
    <property type="term" value="P:DNA-templated transcription initiation"/>
    <property type="evidence" value="ECO:0007669"/>
    <property type="project" value="InterPro"/>
</dbReference>
<reference evidence="5" key="1">
    <citation type="journal article" date="2023" name="Genome Biol. Evol.">
        <title>First Whole Genome Sequence and Flow Cytometry Genome Size Data for the Lichen-Forming Fungus Ramalina farinacea (Ascomycota).</title>
        <authorList>
            <person name="Llewellyn T."/>
            <person name="Mian S."/>
            <person name="Hill R."/>
            <person name="Leitch I.J."/>
            <person name="Gaya E."/>
        </authorList>
    </citation>
    <scope>NUCLEOTIDE SEQUENCE</scope>
    <source>
        <strain evidence="5">LIQ254RAFAR</strain>
    </source>
</reference>
<sequence length="145" mass="16176">MSSTSQPTPRLHQISGAEEAEATLNLGEFTGKPTLSLSEARLLINAVIAHRAGPHATKETETLVKTQDYLDVFARFKQQENINQVEGLLKDRMDMENFEKSQLGSLCCETAEEAKTLIPSLQNKISDVDLQDLLDEISKLRNFTE</sequence>
<proteinExistence type="inferred from homology"/>
<dbReference type="GO" id="GO:0030880">
    <property type="term" value="C:RNA polymerase complex"/>
    <property type="evidence" value="ECO:0007669"/>
    <property type="project" value="InterPro"/>
</dbReference>
<name>A0AA43QRK6_9LECA</name>
<evidence type="ECO:0000256" key="3">
    <source>
        <dbReference type="ARBA" id="ARBA00025724"/>
    </source>
</evidence>
<dbReference type="EMBL" id="JAPUFD010000014">
    <property type="protein sequence ID" value="MDI1491338.1"/>
    <property type="molecule type" value="Genomic_DNA"/>
</dbReference>
<comment type="subcellular location">
    <subcellularLocation>
        <location evidence="1">Nucleus</location>
    </subcellularLocation>
</comment>
<dbReference type="SUPFAM" id="SSF47819">
    <property type="entry name" value="HRDC-like"/>
    <property type="match status" value="1"/>
</dbReference>
<evidence type="ECO:0000313" key="6">
    <source>
        <dbReference type="Proteomes" id="UP001161017"/>
    </source>
</evidence>
<dbReference type="InterPro" id="IPR045222">
    <property type="entry name" value="Rpb4-like"/>
</dbReference>
<dbReference type="InterPro" id="IPR006590">
    <property type="entry name" value="RNA_pol_Rpb4/RPC9_core"/>
</dbReference>
<organism evidence="5 6">
    <name type="scientific">Ramalina farinacea</name>
    <dbReference type="NCBI Taxonomy" id="258253"/>
    <lineage>
        <taxon>Eukaryota</taxon>
        <taxon>Fungi</taxon>
        <taxon>Dikarya</taxon>
        <taxon>Ascomycota</taxon>
        <taxon>Pezizomycotina</taxon>
        <taxon>Lecanoromycetes</taxon>
        <taxon>OSLEUM clade</taxon>
        <taxon>Lecanoromycetidae</taxon>
        <taxon>Lecanorales</taxon>
        <taxon>Lecanorineae</taxon>
        <taxon>Ramalinaceae</taxon>
        <taxon>Ramalina</taxon>
    </lineage>
</organism>
<dbReference type="InterPro" id="IPR038324">
    <property type="entry name" value="Rpb4/RPC9_sf"/>
</dbReference>
<accession>A0AA43QRK6</accession>
<gene>
    <name evidence="5" type="ORF">OHK93_002547</name>
</gene>
<dbReference type="PANTHER" id="PTHR21297">
    <property type="entry name" value="DNA-DIRECTED RNA POLYMERASE II"/>
    <property type="match status" value="1"/>
</dbReference>
<dbReference type="Pfam" id="PF03874">
    <property type="entry name" value="RNA_pol_Rpb4"/>
    <property type="match status" value="1"/>
</dbReference>
<keyword evidence="2" id="KW-0539">Nucleus</keyword>
<dbReference type="GO" id="GO:0005634">
    <property type="term" value="C:nucleus"/>
    <property type="evidence" value="ECO:0007669"/>
    <property type="project" value="UniProtKB-SubCell"/>
</dbReference>
<evidence type="ECO:0000313" key="5">
    <source>
        <dbReference type="EMBL" id="MDI1491338.1"/>
    </source>
</evidence>
<comment type="caution">
    <text evidence="5">The sequence shown here is derived from an EMBL/GenBank/DDBJ whole genome shotgun (WGS) entry which is preliminary data.</text>
</comment>
<evidence type="ECO:0000256" key="2">
    <source>
        <dbReference type="ARBA" id="ARBA00023242"/>
    </source>
</evidence>
<evidence type="ECO:0000256" key="1">
    <source>
        <dbReference type="ARBA" id="ARBA00004123"/>
    </source>
</evidence>
<keyword evidence="6" id="KW-1185">Reference proteome</keyword>
<dbReference type="Proteomes" id="UP001161017">
    <property type="component" value="Unassembled WGS sequence"/>
</dbReference>
<protein>
    <recommendedName>
        <fullName evidence="4">RNA polymerase Rpb4/RPC9 core domain-containing protein</fullName>
    </recommendedName>
</protein>
<dbReference type="AlphaFoldDB" id="A0AA43QRK6"/>
<dbReference type="Gene3D" id="1.20.1250.40">
    <property type="match status" value="1"/>
</dbReference>
<evidence type="ECO:0000259" key="4">
    <source>
        <dbReference type="SMART" id="SM00657"/>
    </source>
</evidence>
<comment type="similarity">
    <text evidence="3">Belongs to the eukaryotic RPB4 RNA polymerase subunit family.</text>
</comment>